<dbReference type="Proteomes" id="UP000617681">
    <property type="component" value="Chromosome"/>
</dbReference>
<dbReference type="EMBL" id="CP066007">
    <property type="protein sequence ID" value="QQB46334.1"/>
    <property type="molecule type" value="Genomic_DNA"/>
</dbReference>
<name>A0A7T4JUX9_9CORY</name>
<dbReference type="InterPro" id="IPR014487">
    <property type="entry name" value="DUF3151"/>
</dbReference>
<dbReference type="AlphaFoldDB" id="A0A7T4JUX9"/>
<dbReference type="GeneID" id="92759374"/>
<proteinExistence type="predicted"/>
<organism evidence="1 3">
    <name type="scientific">Corynebacterium glucuronolyticum</name>
    <dbReference type="NCBI Taxonomy" id="39791"/>
    <lineage>
        <taxon>Bacteria</taxon>
        <taxon>Bacillati</taxon>
        <taxon>Actinomycetota</taxon>
        <taxon>Actinomycetes</taxon>
        <taxon>Mycobacteriales</taxon>
        <taxon>Corynebacteriaceae</taxon>
        <taxon>Corynebacterium</taxon>
    </lineage>
</organism>
<evidence type="ECO:0000313" key="1">
    <source>
        <dbReference type="EMBL" id="QQB46334.1"/>
    </source>
</evidence>
<accession>A0A7T4JUX9</accession>
<dbReference type="RefSeq" id="WP_005390358.1">
    <property type="nucleotide sequence ID" value="NZ_CP066007.1"/>
</dbReference>
<dbReference type="Proteomes" id="UP000596145">
    <property type="component" value="Chromosome"/>
</dbReference>
<reference evidence="1 3" key="1">
    <citation type="submission" date="2020-12" db="EMBL/GenBank/DDBJ databases">
        <title>FDA dAtabase for Regulatory Grade micrObial Sequences (FDA-ARGOS): Supporting development and validation of Infectious Disease Dx tests.</title>
        <authorList>
            <person name="Sproer C."/>
            <person name="Gronow S."/>
            <person name="Severitt S."/>
            <person name="Schroder I."/>
            <person name="Tallon L."/>
            <person name="Sadzewicz L."/>
            <person name="Zhao X."/>
            <person name="Boylan J."/>
            <person name="Ott S."/>
            <person name="Bowen H."/>
            <person name="Vavikolanu K."/>
            <person name="Mehta A."/>
            <person name="Aluvathingal J."/>
            <person name="Nadendla S."/>
            <person name="Lowell S."/>
            <person name="Myers T."/>
            <person name="Yan Y."/>
            <person name="Sichtig H."/>
        </authorList>
    </citation>
    <scope>NUCLEOTIDE SEQUENCE [LARGE SCALE GENOMIC DNA]</scope>
    <source>
        <strain evidence="1 3">FDAARGOS_1053</strain>
        <strain evidence="2">FDAARGOS_1191</strain>
    </source>
</reference>
<sequence>MEKKDLLAPPPIMLPAEPDLTAATPEDAAVAHPASPTVWAELAELALERHDAPTIAYAYARTGYHRGLDLLRKNGWKGWGPVPFSHEPNRGVLRAIAALAKAAKLIGENDEYDRLQKMLEDADPTVVQDLLS</sequence>
<dbReference type="Pfam" id="PF11349">
    <property type="entry name" value="DUF3151"/>
    <property type="match status" value="1"/>
</dbReference>
<gene>
    <name evidence="1" type="ORF">I6I10_13020</name>
    <name evidence="2" type="ORF">I6J21_03340</name>
</gene>
<dbReference type="OrthoDB" id="3826919at2"/>
<evidence type="ECO:0000313" key="2">
    <source>
        <dbReference type="EMBL" id="QRP71199.1"/>
    </source>
</evidence>
<dbReference type="PIRSF" id="PIRSF017349">
    <property type="entry name" value="UCP017349"/>
    <property type="match status" value="1"/>
</dbReference>
<evidence type="ECO:0000313" key="3">
    <source>
        <dbReference type="Proteomes" id="UP000596145"/>
    </source>
</evidence>
<protein>
    <submittedName>
        <fullName evidence="1">DUF3151 domain-containing protein</fullName>
    </submittedName>
</protein>
<dbReference type="EMBL" id="CP069534">
    <property type="protein sequence ID" value="QRP71199.1"/>
    <property type="molecule type" value="Genomic_DNA"/>
</dbReference>